<dbReference type="InterPro" id="IPR006095">
    <property type="entry name" value="Glu/Leu/Phe/Val/Trp_DH"/>
</dbReference>
<dbReference type="SMART" id="SM00839">
    <property type="entry name" value="ELFV_dehydrog"/>
    <property type="match status" value="1"/>
</dbReference>
<dbReference type="PRINTS" id="PR00082">
    <property type="entry name" value="GLFDHDRGNASE"/>
</dbReference>
<evidence type="ECO:0000259" key="6">
    <source>
        <dbReference type="SMART" id="SM00839"/>
    </source>
</evidence>
<dbReference type="InterPro" id="IPR036291">
    <property type="entry name" value="NAD(P)-bd_dom_sf"/>
</dbReference>
<evidence type="ECO:0000256" key="3">
    <source>
        <dbReference type="PIRNR" id="PIRNR000185"/>
    </source>
</evidence>
<protein>
    <recommendedName>
        <fullName evidence="3">Glutamate dehydrogenase</fullName>
    </recommendedName>
</protein>
<dbReference type="AlphaFoldDB" id="A0A9D5K943"/>
<comment type="similarity">
    <text evidence="1 3 5">Belongs to the Glu/Leu/Phe/Val dehydrogenases family.</text>
</comment>
<accession>A0A9D5K943</accession>
<evidence type="ECO:0000256" key="5">
    <source>
        <dbReference type="RuleBase" id="RU004417"/>
    </source>
</evidence>
<dbReference type="PIRSF" id="PIRSF000185">
    <property type="entry name" value="Glu_DH"/>
    <property type="match status" value="1"/>
</dbReference>
<dbReference type="InterPro" id="IPR046346">
    <property type="entry name" value="Aminoacid_DH-like_N_sf"/>
</dbReference>
<dbReference type="PANTHER" id="PTHR11606:SF13">
    <property type="entry name" value="GLUTAMATE DEHYDROGENASE 1, MITOCHONDRIAL"/>
    <property type="match status" value="1"/>
</dbReference>
<sequence>MSNHNSLYTDVQECLHLSADLMGLPPEILKILTRPTNEVIVNFPVKMDDGRIELLTGYRVQHNSMMGPYFGGLRFHPWVELDGMRALATMMTWKAAITGIPFGGAYGGVKFNPSDYSFSEQERITRRFTYSLGSNIGPEYDILTSDVNTSPQHMAWILDTYLSTMPPAKRQARTHVATGKPIHLGGCIGHDKAAAQGLVYTIEAWAADKGIDLSEVTFTVQGFGSVGAWVSILLNRKGARLVAVEDASGPIHNPEGIDPENLLSFDKENGRIADYPDAERIEHHEFLSLQADIFIPAALENQVTARTAPMLNVKLVAEGAEYPCDRDGDRILKQKKIDVLPDILCNSGGLIVGYLEWLQNKRSELWELSEVDAKLKDIILDAFQRVKSKAKELDTDWRNAARIEALARLQRIYERRGIFP</sequence>
<dbReference type="Gene3D" id="3.40.50.720">
    <property type="entry name" value="NAD(P)-binding Rossmann-like Domain"/>
    <property type="match status" value="1"/>
</dbReference>
<dbReference type="SUPFAM" id="SSF51735">
    <property type="entry name" value="NAD(P)-binding Rossmann-fold domains"/>
    <property type="match status" value="1"/>
</dbReference>
<dbReference type="InterPro" id="IPR006097">
    <property type="entry name" value="Glu/Leu/Phe/Val/Trp_DH_dimer"/>
</dbReference>
<dbReference type="InterPro" id="IPR006096">
    <property type="entry name" value="Glu/Leu/Phe/Val/Trp_DH_C"/>
</dbReference>
<gene>
    <name evidence="7" type="ORF">GF359_05425</name>
</gene>
<dbReference type="CDD" id="cd01076">
    <property type="entry name" value="NAD_bind_1_Glu_DH"/>
    <property type="match status" value="1"/>
</dbReference>
<feature type="domain" description="Glutamate/phenylalanine/leucine/valine/L-tryptophan dehydrogenase C-terminal" evidence="6">
    <location>
        <begin position="187"/>
        <end position="417"/>
    </location>
</feature>
<dbReference type="EMBL" id="WJKJ01000172">
    <property type="protein sequence ID" value="MBD3364636.1"/>
    <property type="molecule type" value="Genomic_DNA"/>
</dbReference>
<dbReference type="PANTHER" id="PTHR11606">
    <property type="entry name" value="GLUTAMATE DEHYDROGENASE"/>
    <property type="match status" value="1"/>
</dbReference>
<evidence type="ECO:0000256" key="4">
    <source>
        <dbReference type="PIRSR" id="PIRSR000185-3"/>
    </source>
</evidence>
<organism evidence="7 8">
    <name type="scientific">candidate division WOR-3 bacterium</name>
    <dbReference type="NCBI Taxonomy" id="2052148"/>
    <lineage>
        <taxon>Bacteria</taxon>
        <taxon>Bacteria division WOR-3</taxon>
    </lineage>
</organism>
<dbReference type="Gene3D" id="3.40.50.10860">
    <property type="entry name" value="Leucine Dehydrogenase, chain A, domain 1"/>
    <property type="match status" value="1"/>
</dbReference>
<name>A0A9D5K943_UNCW3</name>
<dbReference type="InterPro" id="IPR033922">
    <property type="entry name" value="NAD_bind_Glu_DH"/>
</dbReference>
<evidence type="ECO:0000256" key="1">
    <source>
        <dbReference type="ARBA" id="ARBA00006382"/>
    </source>
</evidence>
<dbReference type="InterPro" id="IPR014362">
    <property type="entry name" value="Glu_DH"/>
</dbReference>
<dbReference type="SUPFAM" id="SSF53223">
    <property type="entry name" value="Aminoacid dehydrogenase-like, N-terminal domain"/>
    <property type="match status" value="1"/>
</dbReference>
<evidence type="ECO:0000256" key="2">
    <source>
        <dbReference type="ARBA" id="ARBA00023002"/>
    </source>
</evidence>
<evidence type="ECO:0000313" key="8">
    <source>
        <dbReference type="Proteomes" id="UP000630660"/>
    </source>
</evidence>
<dbReference type="GO" id="GO:0004352">
    <property type="term" value="F:glutamate dehydrogenase (NAD+) activity"/>
    <property type="evidence" value="ECO:0007669"/>
    <property type="project" value="TreeGrafter"/>
</dbReference>
<keyword evidence="2 3" id="KW-0560">Oxidoreductase</keyword>
<comment type="caution">
    <text evidence="7">The sequence shown here is derived from an EMBL/GenBank/DDBJ whole genome shotgun (WGS) entry which is preliminary data.</text>
</comment>
<dbReference type="GO" id="GO:0006538">
    <property type="term" value="P:L-glutamate catabolic process"/>
    <property type="evidence" value="ECO:0007669"/>
    <property type="project" value="TreeGrafter"/>
</dbReference>
<dbReference type="Proteomes" id="UP000630660">
    <property type="component" value="Unassembled WGS sequence"/>
</dbReference>
<reference evidence="7" key="1">
    <citation type="submission" date="2019-11" db="EMBL/GenBank/DDBJ databases">
        <title>Microbial mats filling the niche in hypersaline microbial mats.</title>
        <authorList>
            <person name="Wong H.L."/>
            <person name="Macleod F.I."/>
            <person name="White R.A. III"/>
            <person name="Burns B.P."/>
        </authorList>
    </citation>
    <scope>NUCLEOTIDE SEQUENCE</scope>
    <source>
        <strain evidence="7">Bin_327</strain>
    </source>
</reference>
<dbReference type="Pfam" id="PF02812">
    <property type="entry name" value="ELFV_dehydrog_N"/>
    <property type="match status" value="1"/>
</dbReference>
<feature type="site" description="Important for catalysis" evidence="4">
    <location>
        <position position="146"/>
    </location>
</feature>
<evidence type="ECO:0000313" key="7">
    <source>
        <dbReference type="EMBL" id="MBD3364636.1"/>
    </source>
</evidence>
<dbReference type="Pfam" id="PF00208">
    <property type="entry name" value="ELFV_dehydrog"/>
    <property type="match status" value="1"/>
</dbReference>
<proteinExistence type="inferred from homology"/>